<reference evidence="3" key="1">
    <citation type="submission" date="2013-04" db="EMBL/GenBank/DDBJ databases">
        <authorList>
            <person name="Qu J."/>
            <person name="Murali S.C."/>
            <person name="Bandaranaike D."/>
            <person name="Bellair M."/>
            <person name="Blankenburg K."/>
            <person name="Chao H."/>
            <person name="Dinh H."/>
            <person name="Doddapaneni H."/>
            <person name="Downs B."/>
            <person name="Dugan-Rocha S."/>
            <person name="Elkadiri S."/>
            <person name="Gnanaolivu R.D."/>
            <person name="Hernandez B."/>
            <person name="Javaid M."/>
            <person name="Jayaseelan J.C."/>
            <person name="Lee S."/>
            <person name="Li M."/>
            <person name="Ming W."/>
            <person name="Munidasa M."/>
            <person name="Muniz J."/>
            <person name="Nguyen L."/>
            <person name="Ongeri F."/>
            <person name="Osuji N."/>
            <person name="Pu L.-L."/>
            <person name="Puazo M."/>
            <person name="Qu C."/>
            <person name="Quiroz J."/>
            <person name="Raj R."/>
            <person name="Weissenberger G."/>
            <person name="Xin Y."/>
            <person name="Zou X."/>
            <person name="Han Y."/>
            <person name="Richards S."/>
            <person name="Worley K."/>
            <person name="Muzny D."/>
            <person name="Gibbs R."/>
        </authorList>
    </citation>
    <scope>NUCLEOTIDE SEQUENCE</scope>
    <source>
        <strain evidence="3">Sampled in the wild</strain>
    </source>
</reference>
<dbReference type="Gene3D" id="1.10.506.10">
    <property type="entry name" value="GTPase Activation - p120gap, domain 1"/>
    <property type="match status" value="1"/>
</dbReference>
<dbReference type="InterPro" id="IPR001936">
    <property type="entry name" value="RasGAP_dom"/>
</dbReference>
<dbReference type="PROSITE" id="PS50018">
    <property type="entry name" value="RAS_GTPASE_ACTIV_2"/>
    <property type="match status" value="1"/>
</dbReference>
<proteinExistence type="predicted"/>
<feature type="domain" description="Ras-GAP" evidence="2">
    <location>
        <begin position="1"/>
        <end position="250"/>
    </location>
</feature>
<dbReference type="SUPFAM" id="SSF48350">
    <property type="entry name" value="GTPase activation domain, GAP"/>
    <property type="match status" value="1"/>
</dbReference>
<feature type="compositionally biased region" description="Basic residues" evidence="1">
    <location>
        <begin position="322"/>
        <end position="335"/>
    </location>
</feature>
<dbReference type="Proteomes" id="UP000792457">
    <property type="component" value="Unassembled WGS sequence"/>
</dbReference>
<evidence type="ECO:0000313" key="3">
    <source>
        <dbReference type="EMBL" id="KAG8239975.1"/>
    </source>
</evidence>
<evidence type="ECO:0000259" key="2">
    <source>
        <dbReference type="PROSITE" id="PS50018"/>
    </source>
</evidence>
<feature type="region of interest" description="Disordered" evidence="1">
    <location>
        <begin position="322"/>
        <end position="349"/>
    </location>
</feature>
<dbReference type="Pfam" id="PF00616">
    <property type="entry name" value="RasGAP"/>
    <property type="match status" value="1"/>
</dbReference>
<keyword evidence="4" id="KW-1185">Reference proteome</keyword>
<accession>A0A8K0P8H4</accession>
<feature type="region of interest" description="Disordered" evidence="1">
    <location>
        <begin position="442"/>
        <end position="511"/>
    </location>
</feature>
<evidence type="ECO:0000256" key="1">
    <source>
        <dbReference type="SAM" id="MobiDB-lite"/>
    </source>
</evidence>
<dbReference type="OrthoDB" id="10264848at2759"/>
<dbReference type="AlphaFoldDB" id="A0A8K0P8H4"/>
<protein>
    <recommendedName>
        <fullName evidence="2">Ras-GAP domain-containing protein</fullName>
    </recommendedName>
</protein>
<feature type="non-terminal residue" evidence="3">
    <location>
        <position position="1"/>
    </location>
</feature>
<gene>
    <name evidence="3" type="ORF">J437_LFUL019561</name>
</gene>
<dbReference type="InterPro" id="IPR008936">
    <property type="entry name" value="Rho_GTPase_activation_prot"/>
</dbReference>
<organism evidence="3 4">
    <name type="scientific">Ladona fulva</name>
    <name type="common">Scarce chaser dragonfly</name>
    <name type="synonym">Libellula fulva</name>
    <dbReference type="NCBI Taxonomy" id="123851"/>
    <lineage>
        <taxon>Eukaryota</taxon>
        <taxon>Metazoa</taxon>
        <taxon>Ecdysozoa</taxon>
        <taxon>Arthropoda</taxon>
        <taxon>Hexapoda</taxon>
        <taxon>Insecta</taxon>
        <taxon>Pterygota</taxon>
        <taxon>Palaeoptera</taxon>
        <taxon>Odonata</taxon>
        <taxon>Epiprocta</taxon>
        <taxon>Anisoptera</taxon>
        <taxon>Libelluloidea</taxon>
        <taxon>Libellulidae</taxon>
        <taxon>Ladona</taxon>
    </lineage>
</organism>
<feature type="non-terminal residue" evidence="3">
    <location>
        <position position="511"/>
    </location>
</feature>
<dbReference type="EMBL" id="KZ310547">
    <property type="protein sequence ID" value="KAG8239975.1"/>
    <property type="molecule type" value="Genomic_DNA"/>
</dbReference>
<comment type="caution">
    <text evidence="3">The sequence shown here is derived from an EMBL/GenBank/DDBJ whole genome shotgun (WGS) entry which is preliminary data.</text>
</comment>
<reference evidence="3" key="2">
    <citation type="submission" date="2017-10" db="EMBL/GenBank/DDBJ databases">
        <title>Ladona fulva Genome sequencing and assembly.</title>
        <authorList>
            <person name="Murali S."/>
            <person name="Richards S."/>
            <person name="Bandaranaike D."/>
            <person name="Bellair M."/>
            <person name="Blankenburg K."/>
            <person name="Chao H."/>
            <person name="Dinh H."/>
            <person name="Doddapaneni H."/>
            <person name="Dugan-Rocha S."/>
            <person name="Elkadiri S."/>
            <person name="Gnanaolivu R."/>
            <person name="Hernandez B."/>
            <person name="Skinner E."/>
            <person name="Javaid M."/>
            <person name="Lee S."/>
            <person name="Li M."/>
            <person name="Ming W."/>
            <person name="Munidasa M."/>
            <person name="Muniz J."/>
            <person name="Nguyen L."/>
            <person name="Hughes D."/>
            <person name="Osuji N."/>
            <person name="Pu L.-L."/>
            <person name="Puazo M."/>
            <person name="Qu C."/>
            <person name="Quiroz J."/>
            <person name="Raj R."/>
            <person name="Weissenberger G."/>
            <person name="Xin Y."/>
            <person name="Zou X."/>
            <person name="Han Y."/>
            <person name="Worley K."/>
            <person name="Muzny D."/>
            <person name="Gibbs R."/>
        </authorList>
    </citation>
    <scope>NUCLEOTIDE SEQUENCE</scope>
    <source>
        <strain evidence="3">Sampled in the wild</strain>
    </source>
</reference>
<name>A0A8K0P8H4_LADFU</name>
<evidence type="ECO:0000313" key="4">
    <source>
        <dbReference type="Proteomes" id="UP000792457"/>
    </source>
</evidence>
<sequence length="511" mass="55504">VAPSPDPRRLLRQGSCAFARIYSSIREDLLSLRLFLTAALHKPVCHLIATEWKRDASEEGFEGLEEDGWGVAGLGWEAEMYDPGCIEDVGGAGDWKGRGNEETEAGPSDYSCVNDHKRKRKGCSRKAVVRLAALVRRFLRSLRANARHFPAPLRWLIAHVRQEMLLATSASINGENSGRASPVNGQDGILRRDPLERVGALCTDLAFTLIVCPAIADPEAHGIISPDVPVSQQASHRLLQVAKALQGLALRPYQEEDPRLADLYSLFEKDCVSSIVDCMLEDDDEETEEDGVCGEEDEVEVDIGEGVEGDAMGMNMGGVRLRRGRRRKQRKRRRERLAIPPPITHSSNARGLSRSAALFTESELLNLVSFLQTVYTESQSSLIDKKQLGALLNLLPATGIAVNGKHSNNNTLHPQQPVSVSPITASKRALLLGKVARTRISRTSSLSSSPAGHDGWDDGGGEEDVTPPAGSPSNASLANRPASPREDVLVIPFGQSGGECIGMLPEEKARL</sequence>